<dbReference type="Gene3D" id="3.30.70.330">
    <property type="match status" value="1"/>
</dbReference>
<dbReference type="Proteomes" id="UP000515140">
    <property type="component" value="Unplaced"/>
</dbReference>
<feature type="domain" description="NID" evidence="2">
    <location>
        <begin position="209"/>
        <end position="297"/>
    </location>
</feature>
<dbReference type="InterPro" id="IPR009909">
    <property type="entry name" value="Nmi/IFP35_dom"/>
</dbReference>
<dbReference type="GO" id="GO:0005615">
    <property type="term" value="C:extracellular space"/>
    <property type="evidence" value="ECO:0007669"/>
    <property type="project" value="Ensembl"/>
</dbReference>
<organism evidence="3 4">
    <name type="scientific">Phascolarctos cinereus</name>
    <name type="common">Koala</name>
    <dbReference type="NCBI Taxonomy" id="38626"/>
    <lineage>
        <taxon>Eukaryota</taxon>
        <taxon>Metazoa</taxon>
        <taxon>Chordata</taxon>
        <taxon>Craniata</taxon>
        <taxon>Vertebrata</taxon>
        <taxon>Euteleostomi</taxon>
        <taxon>Mammalia</taxon>
        <taxon>Metatheria</taxon>
        <taxon>Diprotodontia</taxon>
        <taxon>Phascolarctidae</taxon>
        <taxon>Phascolarctos</taxon>
    </lineage>
</organism>
<dbReference type="PANTHER" id="PTHR15225:SF1">
    <property type="entry name" value="INTERFERON-INDUCED 35 KDA PROTEIN"/>
    <property type="match status" value="1"/>
</dbReference>
<dbReference type="RefSeq" id="XP_020828322.1">
    <property type="nucleotide sequence ID" value="XM_020972663.1"/>
</dbReference>
<dbReference type="GO" id="GO:1901223">
    <property type="term" value="P:negative regulation of non-canonical NF-kappaB signal transduction"/>
    <property type="evidence" value="ECO:0007669"/>
    <property type="project" value="Ensembl"/>
</dbReference>
<dbReference type="PANTHER" id="PTHR15225">
    <property type="entry name" value="INTERFERON-INDUCED PROTEIN 35/NMI N-MYC/STAT INTERACTING PROTEIN"/>
    <property type="match status" value="1"/>
</dbReference>
<dbReference type="GO" id="GO:0008285">
    <property type="term" value="P:negative regulation of cell population proliferation"/>
    <property type="evidence" value="ECO:0007669"/>
    <property type="project" value="Ensembl"/>
</dbReference>
<dbReference type="KEGG" id="pcw:110198402"/>
<dbReference type="CTD" id="3430"/>
<dbReference type="InParanoid" id="A0A6P5J1S8"/>
<dbReference type="FunCoup" id="A0A6P5J1S8">
    <property type="interactions" value="843"/>
</dbReference>
<dbReference type="GO" id="GO:0050729">
    <property type="term" value="P:positive regulation of inflammatory response"/>
    <property type="evidence" value="ECO:0007669"/>
    <property type="project" value="Ensembl"/>
</dbReference>
<name>A0A6P5J1S8_PHACI</name>
<dbReference type="AlphaFoldDB" id="A0A6P5J1S8"/>
<sequence length="316" mass="35577">MDEKCNEDQLLSEAALGAETRRPQEDTPWWRQKLQELCFLKEEQKRLQLRKDELKRLQTEQRVPQKKQVPFPVPQAVVVFRGQTKKEKKVPETFVSNLRIHYPLPESSALVSFEDAEVAKGLLQHQEHNVILEECQLRLRVRIQPVELPVPTSIKVLTWLCSQKVLIIGLPPALKLGEEQLLDKLELFFGKPSNGGGEVKMRELLPGAAVLGFTDDKVAERLVSIQHFMVPLGGAEVPLRIFPYVDGNIQEMEIGRCSVPHSVLVVNIPDVLDGPELQDVLEIHFQKPTRGGGEVESLIFVDPGTQALALFTPESG</sequence>
<evidence type="ECO:0000256" key="1">
    <source>
        <dbReference type="SAM" id="MobiDB-lite"/>
    </source>
</evidence>
<dbReference type="Pfam" id="PF07292">
    <property type="entry name" value="NID"/>
    <property type="match status" value="2"/>
</dbReference>
<dbReference type="GO" id="GO:0016020">
    <property type="term" value="C:membrane"/>
    <property type="evidence" value="ECO:0007669"/>
    <property type="project" value="Ensembl"/>
</dbReference>
<dbReference type="GO" id="GO:0034145">
    <property type="term" value="P:positive regulation of toll-like receptor 4 signaling pathway"/>
    <property type="evidence" value="ECO:0007669"/>
    <property type="project" value="Ensembl"/>
</dbReference>
<dbReference type="InterPro" id="IPR012677">
    <property type="entry name" value="Nucleotide-bd_a/b_plait_sf"/>
</dbReference>
<dbReference type="GO" id="GO:0005654">
    <property type="term" value="C:nucleoplasm"/>
    <property type="evidence" value="ECO:0007669"/>
    <property type="project" value="Ensembl"/>
</dbReference>
<evidence type="ECO:0000313" key="3">
    <source>
        <dbReference type="Proteomes" id="UP000515140"/>
    </source>
</evidence>
<reference evidence="4" key="1">
    <citation type="submission" date="2025-08" db="UniProtKB">
        <authorList>
            <consortium name="RefSeq"/>
        </authorList>
    </citation>
    <scope>IDENTIFICATION</scope>
    <source>
        <tissue evidence="4">Spleen</tissue>
    </source>
</reference>
<gene>
    <name evidence="4" type="primary">IFI35</name>
</gene>
<dbReference type="GO" id="GO:0005829">
    <property type="term" value="C:cytosol"/>
    <property type="evidence" value="ECO:0007669"/>
    <property type="project" value="Ensembl"/>
</dbReference>
<feature type="region of interest" description="Disordered" evidence="1">
    <location>
        <begin position="1"/>
        <end position="27"/>
    </location>
</feature>
<accession>A0A6P5J1S8</accession>
<dbReference type="GeneID" id="110198402"/>
<evidence type="ECO:0000259" key="2">
    <source>
        <dbReference type="Pfam" id="PF07292"/>
    </source>
</evidence>
<dbReference type="GO" id="GO:0002281">
    <property type="term" value="P:macrophage activation involved in immune response"/>
    <property type="evidence" value="ECO:0007669"/>
    <property type="project" value="Ensembl"/>
</dbReference>
<proteinExistence type="predicted"/>
<evidence type="ECO:0000313" key="4">
    <source>
        <dbReference type="RefSeq" id="XP_020828322.1"/>
    </source>
</evidence>
<protein>
    <submittedName>
        <fullName evidence="4">Interferon-induced 35 kDa protein isoform X1</fullName>
    </submittedName>
</protein>
<dbReference type="GO" id="GO:0005730">
    <property type="term" value="C:nucleolus"/>
    <property type="evidence" value="ECO:0007669"/>
    <property type="project" value="Ensembl"/>
</dbReference>
<dbReference type="GO" id="GO:0042802">
    <property type="term" value="F:identical protein binding"/>
    <property type="evidence" value="ECO:0007669"/>
    <property type="project" value="Ensembl"/>
</dbReference>
<keyword evidence="3" id="KW-1185">Reference proteome</keyword>
<feature type="domain" description="NID" evidence="2">
    <location>
        <begin position="109"/>
        <end position="200"/>
    </location>
</feature>